<dbReference type="GO" id="GO:0008270">
    <property type="term" value="F:zinc ion binding"/>
    <property type="evidence" value="ECO:0007669"/>
    <property type="project" value="InterPro"/>
</dbReference>
<dbReference type="GO" id="GO:0005634">
    <property type="term" value="C:nucleus"/>
    <property type="evidence" value="ECO:0007669"/>
    <property type="project" value="TreeGrafter"/>
</dbReference>
<dbReference type="Pfam" id="PF04082">
    <property type="entry name" value="Fungal_trans"/>
    <property type="match status" value="1"/>
</dbReference>
<dbReference type="EMBL" id="ML978070">
    <property type="protein sequence ID" value="KAF2014482.1"/>
    <property type="molecule type" value="Genomic_DNA"/>
</dbReference>
<reference evidence="5" key="1">
    <citation type="journal article" date="2020" name="Stud. Mycol.">
        <title>101 Dothideomycetes genomes: a test case for predicting lifestyles and emergence of pathogens.</title>
        <authorList>
            <person name="Haridas S."/>
            <person name="Albert R."/>
            <person name="Binder M."/>
            <person name="Bloem J."/>
            <person name="Labutti K."/>
            <person name="Salamov A."/>
            <person name="Andreopoulos B."/>
            <person name="Baker S."/>
            <person name="Barry K."/>
            <person name="Bills G."/>
            <person name="Bluhm B."/>
            <person name="Cannon C."/>
            <person name="Castanera R."/>
            <person name="Culley D."/>
            <person name="Daum C."/>
            <person name="Ezra D."/>
            <person name="Gonzalez J."/>
            <person name="Henrissat B."/>
            <person name="Kuo A."/>
            <person name="Liang C."/>
            <person name="Lipzen A."/>
            <person name="Lutzoni F."/>
            <person name="Magnuson J."/>
            <person name="Mondo S."/>
            <person name="Nolan M."/>
            <person name="Ohm R."/>
            <person name="Pangilinan J."/>
            <person name="Park H.-J."/>
            <person name="Ramirez L."/>
            <person name="Alfaro M."/>
            <person name="Sun H."/>
            <person name="Tritt A."/>
            <person name="Yoshinaga Y."/>
            <person name="Zwiers L.-H."/>
            <person name="Turgeon B."/>
            <person name="Goodwin S."/>
            <person name="Spatafora J."/>
            <person name="Crous P."/>
            <person name="Grigoriev I."/>
        </authorList>
    </citation>
    <scope>NUCLEOTIDE SEQUENCE</scope>
    <source>
        <strain evidence="5">CBS 175.79</strain>
    </source>
</reference>
<dbReference type="SMART" id="SM00906">
    <property type="entry name" value="Fungal_trans"/>
    <property type="match status" value="1"/>
</dbReference>
<dbReference type="RefSeq" id="XP_033382821.1">
    <property type="nucleotide sequence ID" value="XM_033531112.1"/>
</dbReference>
<dbReference type="OrthoDB" id="3034343at2759"/>
<name>A0A6A5XMY4_9PLEO</name>
<dbReference type="Pfam" id="PF00172">
    <property type="entry name" value="Zn_clus"/>
    <property type="match status" value="1"/>
</dbReference>
<dbReference type="InterPro" id="IPR036864">
    <property type="entry name" value="Zn2-C6_fun-type_DNA-bd_sf"/>
</dbReference>
<dbReference type="InterPro" id="IPR007219">
    <property type="entry name" value="XnlR_reg_dom"/>
</dbReference>
<dbReference type="GO" id="GO:0003677">
    <property type="term" value="F:DNA binding"/>
    <property type="evidence" value="ECO:0007669"/>
    <property type="project" value="InterPro"/>
</dbReference>
<keyword evidence="2" id="KW-0539">Nucleus</keyword>
<dbReference type="GeneID" id="54288509"/>
<dbReference type="Gene3D" id="4.10.240.10">
    <property type="entry name" value="Zn(2)-C6 fungal-type DNA-binding domain"/>
    <property type="match status" value="1"/>
</dbReference>
<evidence type="ECO:0000256" key="1">
    <source>
        <dbReference type="ARBA" id="ARBA00022723"/>
    </source>
</evidence>
<dbReference type="SMART" id="SM00066">
    <property type="entry name" value="GAL4"/>
    <property type="match status" value="1"/>
</dbReference>
<dbReference type="PANTHER" id="PTHR31668">
    <property type="entry name" value="GLUCOSE TRANSPORT TRANSCRIPTION REGULATOR RGT1-RELATED-RELATED"/>
    <property type="match status" value="1"/>
</dbReference>
<dbReference type="Proteomes" id="UP000799778">
    <property type="component" value="Unassembled WGS sequence"/>
</dbReference>
<evidence type="ECO:0000256" key="2">
    <source>
        <dbReference type="ARBA" id="ARBA00023242"/>
    </source>
</evidence>
<gene>
    <name evidence="5" type="ORF">BU24DRAFT_451511</name>
</gene>
<dbReference type="PANTHER" id="PTHR31668:SF10">
    <property type="entry name" value="ZN(II)2CYS6 TRANSCRIPTION FACTOR (EUROFUNG)"/>
    <property type="match status" value="1"/>
</dbReference>
<dbReference type="GO" id="GO:0000981">
    <property type="term" value="F:DNA-binding transcription factor activity, RNA polymerase II-specific"/>
    <property type="evidence" value="ECO:0007669"/>
    <property type="project" value="InterPro"/>
</dbReference>
<dbReference type="PROSITE" id="PS50048">
    <property type="entry name" value="ZN2_CY6_FUNGAL_2"/>
    <property type="match status" value="1"/>
</dbReference>
<evidence type="ECO:0000256" key="3">
    <source>
        <dbReference type="SAM" id="MobiDB-lite"/>
    </source>
</evidence>
<dbReference type="InterPro" id="IPR001138">
    <property type="entry name" value="Zn2Cys6_DnaBD"/>
</dbReference>
<dbReference type="CDD" id="cd00067">
    <property type="entry name" value="GAL4"/>
    <property type="match status" value="1"/>
</dbReference>
<dbReference type="PROSITE" id="PS00463">
    <property type="entry name" value="ZN2_CY6_FUNGAL_1"/>
    <property type="match status" value="1"/>
</dbReference>
<dbReference type="SUPFAM" id="SSF57701">
    <property type="entry name" value="Zn2/Cys6 DNA-binding domain"/>
    <property type="match status" value="1"/>
</dbReference>
<dbReference type="AlphaFoldDB" id="A0A6A5XMY4"/>
<feature type="region of interest" description="Disordered" evidence="3">
    <location>
        <begin position="168"/>
        <end position="190"/>
    </location>
</feature>
<organism evidence="5 6">
    <name type="scientific">Aaosphaeria arxii CBS 175.79</name>
    <dbReference type="NCBI Taxonomy" id="1450172"/>
    <lineage>
        <taxon>Eukaryota</taxon>
        <taxon>Fungi</taxon>
        <taxon>Dikarya</taxon>
        <taxon>Ascomycota</taxon>
        <taxon>Pezizomycotina</taxon>
        <taxon>Dothideomycetes</taxon>
        <taxon>Pleosporomycetidae</taxon>
        <taxon>Pleosporales</taxon>
        <taxon>Pleosporales incertae sedis</taxon>
        <taxon>Aaosphaeria</taxon>
    </lineage>
</organism>
<dbReference type="InterPro" id="IPR050797">
    <property type="entry name" value="Carb_Metab_Trans_Reg"/>
</dbReference>
<evidence type="ECO:0000259" key="4">
    <source>
        <dbReference type="PROSITE" id="PS50048"/>
    </source>
</evidence>
<proteinExistence type="predicted"/>
<feature type="domain" description="Zn(2)-C6 fungal-type" evidence="4">
    <location>
        <begin position="23"/>
        <end position="55"/>
    </location>
</feature>
<keyword evidence="6" id="KW-1185">Reference proteome</keyword>
<evidence type="ECO:0000313" key="6">
    <source>
        <dbReference type="Proteomes" id="UP000799778"/>
    </source>
</evidence>
<dbReference type="GO" id="GO:0006351">
    <property type="term" value="P:DNA-templated transcription"/>
    <property type="evidence" value="ECO:0007669"/>
    <property type="project" value="InterPro"/>
</dbReference>
<evidence type="ECO:0000313" key="5">
    <source>
        <dbReference type="EMBL" id="KAF2014482.1"/>
    </source>
</evidence>
<dbReference type="CDD" id="cd12148">
    <property type="entry name" value="fungal_TF_MHR"/>
    <property type="match status" value="1"/>
</dbReference>
<sequence length="663" mass="74311">MDSGSTSRIHLEERPYRSHLQPACLPCRKRKSRCKTISSSTKCLTCESHGTSCVFPPTEDKERPKNRLNHRTRAARRIRNTSSGQGNYLEHNAIRSPSNISTGSSSQIYAATQARYSNRNRSAIINDAQREDHSSHLVTLLGESGNDNSHVVSPAIVDDSEVLHSYLATSPGGRNRMSKQTDHQSPSVSSRRGRVLFNSFPRRPLGVSADQSPAFHKCELIEKFLDHDLEEVVNMFFTHANICFPIFDATSFKRTFTNHRRKISPALLSNLYANSLVYWSKSSSITGRCPDVRFIWVQANEALMAEIFLSPGLSTVITIVLNICGRPSTSIFGNGGMLGIAISLSHALGLHRDPSNWDIPPSEKSFRTRVWWLIVVLDRWCSLAYGTPLHIHRAQHDVPLPTLQDIYPHGGTSIQLAAASIFVSWVSLTEVLGRLLEHIYHVSKAATLKSTVNENLQLEIILTEWEESLPEDIRKIVMRGTDLSIPGAANFRLAYLAVKLLLRRIQLDMDMSERHYESEDMSQYNIYSQRAAEEIVLLIKELDESHLSGFWIPVNAFAITSATTLLLRSSLRSKDPAHSPPLRIAKDMIACLRRLQQDSGWDLADNCIASCGDVVEKIEAHGNAPTTEPTTYLQDMLDNDSFALDDFLLDPVYAFDDGCWDLS</sequence>
<accession>A0A6A5XMY4</accession>
<dbReference type="GO" id="GO:0001080">
    <property type="term" value="P:nitrogen catabolite activation of transcription from RNA polymerase II promoter"/>
    <property type="evidence" value="ECO:0007669"/>
    <property type="project" value="TreeGrafter"/>
</dbReference>
<protein>
    <recommendedName>
        <fullName evidence="4">Zn(2)-C6 fungal-type domain-containing protein</fullName>
    </recommendedName>
</protein>
<keyword evidence="1" id="KW-0479">Metal-binding</keyword>